<dbReference type="Proteomes" id="UP000820818">
    <property type="component" value="Linkage Group LG3"/>
</dbReference>
<keyword evidence="5 7" id="KW-0505">Motor protein</keyword>
<dbReference type="GO" id="GO:0003777">
    <property type="term" value="F:microtubule motor activity"/>
    <property type="evidence" value="ECO:0007669"/>
    <property type="project" value="InterPro"/>
</dbReference>
<feature type="coiled-coil region" evidence="8">
    <location>
        <begin position="341"/>
        <end position="387"/>
    </location>
</feature>
<evidence type="ECO:0000256" key="7">
    <source>
        <dbReference type="PROSITE-ProRule" id="PRU00283"/>
    </source>
</evidence>
<feature type="coiled-coil region" evidence="8">
    <location>
        <begin position="717"/>
        <end position="751"/>
    </location>
</feature>
<dbReference type="InterPro" id="IPR001752">
    <property type="entry name" value="Kinesin_motor_dom"/>
</dbReference>
<dbReference type="PRINTS" id="PR00380">
    <property type="entry name" value="KINESINHEAVY"/>
</dbReference>
<dbReference type="InterPro" id="IPR027640">
    <property type="entry name" value="Kinesin-like_fam"/>
</dbReference>
<dbReference type="InterPro" id="IPR027417">
    <property type="entry name" value="P-loop_NTPase"/>
</dbReference>
<dbReference type="FunFam" id="3.40.850.10:FF:000177">
    <property type="entry name" value="Kinesin-like protein"/>
    <property type="match status" value="1"/>
</dbReference>
<keyword evidence="3 7" id="KW-0067">ATP-binding</keyword>
<keyword evidence="6" id="KW-0963">Cytoplasm</keyword>
<dbReference type="SUPFAM" id="SSF57997">
    <property type="entry name" value="Tropomyosin"/>
    <property type="match status" value="1"/>
</dbReference>
<feature type="binding site" evidence="7">
    <location>
        <begin position="86"/>
        <end position="93"/>
    </location>
    <ligand>
        <name>ATP</name>
        <dbReference type="ChEBI" id="CHEBI:30616"/>
    </ligand>
</feature>
<organism evidence="11 12">
    <name type="scientific">Daphnia sinensis</name>
    <dbReference type="NCBI Taxonomy" id="1820382"/>
    <lineage>
        <taxon>Eukaryota</taxon>
        <taxon>Metazoa</taxon>
        <taxon>Ecdysozoa</taxon>
        <taxon>Arthropoda</taxon>
        <taxon>Crustacea</taxon>
        <taxon>Branchiopoda</taxon>
        <taxon>Diplostraca</taxon>
        <taxon>Cladocera</taxon>
        <taxon>Anomopoda</taxon>
        <taxon>Daphniidae</taxon>
        <taxon>Daphnia</taxon>
        <taxon>Daphnia similis group</taxon>
    </lineage>
</organism>
<dbReference type="Gene3D" id="3.40.850.10">
    <property type="entry name" value="Kinesin motor domain"/>
    <property type="match status" value="1"/>
</dbReference>
<dbReference type="InterPro" id="IPR036961">
    <property type="entry name" value="Kinesin_motor_dom_sf"/>
</dbReference>
<sequence>MADKIQVAVRVRPVLIQKKDVEIHWCWAKGMVFQAEPGTQKRIGNPYLFDQVFGTEAQNYQIFTELVQPLIDSAMNGFNVTVLAYGQTASGKTYTMMGSQKELGIVQLAVERIFTLIEQNPERAFLLRCSYIEIYNESISDLLSSTHQKLKVQELAEGHVIVHNLIETNVNTPDAVLKLMQQGNKQRKVGGTSMNERSSRSHTIFRIIVESLPRDEADRSDAAVIVSHINLVDLAGSEKASQTNATGDRFREGCAINTSLSALSLVIKQLSEGEGFVNFRDSKLTHILRASLGGNARTAIICNVTPTVLDETSSTLKFACSAKAVQNQPHVNEVLSDQALLRKYNNYIKDLEKKLKEKELEKKPEAIEEMQRLLQEKDMKINELKEQLVVSSCSDVASGRPDNSLSCAQRSLRRMTWGGNRLRQELSLLGPSVLEVNTPPVPSSERAPRKVAQVFASRQRSSNFSGSDMAIDEASGDADCFESETFLPAEIVFSSVSDPVAKVSVGTMTDSGESPFKLPSVPSTPVPVLRERVHRLRMTLMTKEKENEDLREELEDLTNFTRLEQEIGVHAQVTAKNVASPGSADQLHRALQTANDMEVLYLDTHRKLSELQTEFRTKEAEHEAHILSQQTEFQQRLESETNERKRVSKELSDLKDKFNRLERDHSESDTHLQVISERYAKREADLRNTLQEAWNQLEQLGQNPKAIQENYDAKQRLVVVEQELLEMHRRNDEAESRIRSLTEELRHVKDSAPQTFDDVAKNDDEMHNSSLSGMCLADELRDAFATEDCSFVSRARQTRKRPSSILSVALEKMDQSTCILDSTQLEIEPSKKTRLAATSDQTDELDVLEIKEIREYLIELQSVLLRYETDYDAQSQEKEALRNQLLSVQNELAILRQEQNKTESFHRKEESSGNKFNNSREAFDSSCFMGDPSISTSIVNMEQSCGSDEEFVSLREQLGETCGSSTAHEVSEVAAQAMQKIVDSNKRKQELEEEVSQMAAKIHELKEELASKTMAVEESLRSLEAAQSTIQVLEQRNIGRQQLISSLDEFDGKILLLHEESTVVSNNVDSARKIFRNIRNEMKKLSEKKDVLELQLRKANKNLEAARTELSETLERIAASSELEQKPNLEHEKTCEDLSHALEQVGKLKLELELKTAEVHAAQNDLQQTRIRMEEVEQSSFEKIQLEELVEKLTSQLDSLQDALDSKTQELADVQEAEKEASLLQKENFNAELEKKMLEINQVNGEITALRLELDSTTADLKSVRQELEEVRTNHQGLLCLKEQLETEKKEVLSMVEALEEQIRIKSIAMEEAQKELEELRSNDSEVVCLRNALDKTRGQVEELQVINKELVDEISLAKIKIEELSDDLQSKDNILSATDKEAASKLQELSAELDMKLQIIDKLELSLKEAHARLIELQSTKETVQNDLAEANRRIEDLEENLESECDAHLALQRVAEQAASIAAAASKNHLEEKEKTEHQLLELHGRVNELTRTLEETTTALEAAKAEVIKFEHSSRVTMVSREDFDALQSEWKEAIQQVSRLESSLEEKTLQIENLSRNLESFQSRALALEREEQTHSTQVASLERNIEDLVDQNTSLRKQVEQYQSDLQSKEEKLVSFGPMTEKIFTLQARLEETANESKQMSCALEKKEEEVRCLHEKLSQATDSQFRSKEDLTHAEQRLHESQKELDNIRTSLESMQSTNDDLLMQLSSKENLNDHLRKELEKLTQRFDMLHSKLQQVQSEKLSLSDRIQSLETELGCRDQEIGDIRSGLDDIQKEREISSQLKQRVNALQVQYNDAVNQCQKLAATRDEILEHQERSREEILRLSSKLQLIAEEKAALEQNKLLSESQKNAILRDYENVKSTLSETESQLRVTQGQRDDFSHQIKILNDQIGQVRAKLTAFESSSNQLAQKQMEETIDCLKREIADTKSKNELLRLNFETEENARKKKTERLEKELDSVKQQYVKCKEQLRLLRHGPNEEATLSLPKPRVISVDSISIQTDPIADKGFGFRWQMEQYVSDNERLRKKVSDLGERMEFYKEKLIKYRTMYFQMTGQDPQRPPSSSSNNSSQPLERQSSISASSRENTADRPLVEAERNLRTKTLAPVTTGTATGNPLPASLALQEQQQEEMKARMSKAAAVAPTSSTRWATGAKKESLTKEEMEKINNCNPS</sequence>
<dbReference type="GO" id="GO:0008017">
    <property type="term" value="F:microtubule binding"/>
    <property type="evidence" value="ECO:0007669"/>
    <property type="project" value="InterPro"/>
</dbReference>
<feature type="coiled-coil region" evidence="8">
    <location>
        <begin position="2020"/>
        <end position="2047"/>
    </location>
</feature>
<evidence type="ECO:0000256" key="4">
    <source>
        <dbReference type="ARBA" id="ARBA00023054"/>
    </source>
</evidence>
<dbReference type="EMBL" id="WJBH02000003">
    <property type="protein sequence ID" value="KAI9560764.1"/>
    <property type="molecule type" value="Genomic_DNA"/>
</dbReference>
<feature type="compositionally biased region" description="Basic and acidic residues" evidence="9">
    <location>
        <begin position="2091"/>
        <end position="2104"/>
    </location>
</feature>
<reference evidence="11 12" key="1">
    <citation type="submission" date="2022-05" db="EMBL/GenBank/DDBJ databases">
        <title>A multi-omics perspective on studying reproductive biology in Daphnia sinensis.</title>
        <authorList>
            <person name="Jia J."/>
        </authorList>
    </citation>
    <scope>NUCLEOTIDE SEQUENCE [LARGE SCALE GENOMIC DNA]</scope>
    <source>
        <strain evidence="11 12">WSL</strain>
    </source>
</reference>
<dbReference type="SMART" id="SM00129">
    <property type="entry name" value="KISc"/>
    <property type="match status" value="1"/>
</dbReference>
<evidence type="ECO:0000256" key="6">
    <source>
        <dbReference type="ARBA" id="ARBA00023212"/>
    </source>
</evidence>
<dbReference type="Gene3D" id="1.10.287.1490">
    <property type="match status" value="1"/>
</dbReference>
<dbReference type="GO" id="GO:0005874">
    <property type="term" value="C:microtubule"/>
    <property type="evidence" value="ECO:0007669"/>
    <property type="project" value="TreeGrafter"/>
</dbReference>
<gene>
    <name evidence="11" type="ORF">GHT06_011716</name>
</gene>
<keyword evidence="6" id="KW-0206">Cytoskeleton</keyword>
<feature type="region of interest" description="Disordered" evidence="9">
    <location>
        <begin position="2059"/>
        <end position="2177"/>
    </location>
</feature>
<dbReference type="PANTHER" id="PTHR47968">
    <property type="entry name" value="CENTROMERE PROTEIN E"/>
    <property type="match status" value="1"/>
</dbReference>
<name>A0AAD5KUC7_9CRUS</name>
<evidence type="ECO:0000313" key="11">
    <source>
        <dbReference type="EMBL" id="KAI9560764.1"/>
    </source>
</evidence>
<feature type="compositionally biased region" description="Polar residues" evidence="9">
    <location>
        <begin position="2076"/>
        <end position="2090"/>
    </location>
</feature>
<dbReference type="GO" id="GO:0005524">
    <property type="term" value="F:ATP binding"/>
    <property type="evidence" value="ECO:0007669"/>
    <property type="project" value="UniProtKB-UniRule"/>
</dbReference>
<feature type="coiled-coil region" evidence="8">
    <location>
        <begin position="974"/>
        <end position="1036"/>
    </location>
</feature>
<feature type="coiled-coil region" evidence="8">
    <location>
        <begin position="1475"/>
        <end position="1509"/>
    </location>
</feature>
<dbReference type="Pfam" id="PF00225">
    <property type="entry name" value="Kinesin"/>
    <property type="match status" value="1"/>
</dbReference>
<evidence type="ECO:0000256" key="8">
    <source>
        <dbReference type="SAM" id="Coils"/>
    </source>
</evidence>
<dbReference type="GO" id="GO:0000278">
    <property type="term" value="P:mitotic cell cycle"/>
    <property type="evidence" value="ECO:0007669"/>
    <property type="project" value="TreeGrafter"/>
</dbReference>
<keyword evidence="4 8" id="KW-0175">Coiled coil</keyword>
<feature type="coiled-coil region" evidence="8">
    <location>
        <begin position="1152"/>
        <end position="1449"/>
    </location>
</feature>
<evidence type="ECO:0000256" key="1">
    <source>
        <dbReference type="ARBA" id="ARBA00004245"/>
    </source>
</evidence>
<dbReference type="SUPFAM" id="SSF52540">
    <property type="entry name" value="P-loop containing nucleoside triphosphate hydrolases"/>
    <property type="match status" value="1"/>
</dbReference>
<proteinExistence type="inferred from homology"/>
<feature type="coiled-coil region" evidence="8">
    <location>
        <begin position="864"/>
        <end position="898"/>
    </location>
</feature>
<comment type="caution">
    <text evidence="11">The sequence shown here is derived from an EMBL/GenBank/DDBJ whole genome shotgun (WGS) entry which is preliminary data.</text>
</comment>
<protein>
    <recommendedName>
        <fullName evidence="10">Kinesin motor domain-containing protein</fullName>
    </recommendedName>
</protein>
<evidence type="ECO:0000256" key="2">
    <source>
        <dbReference type="ARBA" id="ARBA00022741"/>
    </source>
</evidence>
<comment type="subcellular location">
    <subcellularLocation>
        <location evidence="1">Cytoplasm</location>
        <location evidence="1">Cytoskeleton</location>
    </subcellularLocation>
</comment>
<feature type="coiled-coil region" evidence="8">
    <location>
        <begin position="1916"/>
        <end position="1975"/>
    </location>
</feature>
<feature type="domain" description="Kinesin motor" evidence="10">
    <location>
        <begin position="4"/>
        <end position="325"/>
    </location>
</feature>
<dbReference type="PROSITE" id="PS00411">
    <property type="entry name" value="KINESIN_MOTOR_1"/>
    <property type="match status" value="1"/>
</dbReference>
<evidence type="ECO:0000256" key="5">
    <source>
        <dbReference type="ARBA" id="ARBA00023175"/>
    </source>
</evidence>
<keyword evidence="12" id="KW-1185">Reference proteome</keyword>
<evidence type="ECO:0000259" key="10">
    <source>
        <dbReference type="PROSITE" id="PS50067"/>
    </source>
</evidence>
<dbReference type="GO" id="GO:0007018">
    <property type="term" value="P:microtubule-based movement"/>
    <property type="evidence" value="ECO:0007669"/>
    <property type="project" value="InterPro"/>
</dbReference>
<dbReference type="PROSITE" id="PS50067">
    <property type="entry name" value="KINESIN_MOTOR_2"/>
    <property type="match status" value="1"/>
</dbReference>
<evidence type="ECO:0000256" key="9">
    <source>
        <dbReference type="SAM" id="MobiDB-lite"/>
    </source>
</evidence>
<feature type="coiled-coil region" evidence="8">
    <location>
        <begin position="1068"/>
        <end position="1120"/>
    </location>
</feature>
<feature type="coiled-coil region" evidence="8">
    <location>
        <begin position="533"/>
        <end position="560"/>
    </location>
</feature>
<evidence type="ECO:0000313" key="12">
    <source>
        <dbReference type="Proteomes" id="UP000820818"/>
    </source>
</evidence>
<feature type="coiled-coil region" evidence="8">
    <location>
        <begin position="630"/>
        <end position="664"/>
    </location>
</feature>
<feature type="coiled-coil region" evidence="8">
    <location>
        <begin position="1541"/>
        <end position="1847"/>
    </location>
</feature>
<keyword evidence="2 7" id="KW-0547">Nucleotide-binding</keyword>
<feature type="compositionally biased region" description="Basic and acidic residues" evidence="9">
    <location>
        <begin position="2158"/>
        <end position="2170"/>
    </location>
</feature>
<comment type="similarity">
    <text evidence="7">Belongs to the TRAFAC class myosin-kinesin ATPase superfamily. Kinesin family.</text>
</comment>
<dbReference type="InterPro" id="IPR019821">
    <property type="entry name" value="Kinesin_motor_CS"/>
</dbReference>
<evidence type="ECO:0000256" key="3">
    <source>
        <dbReference type="ARBA" id="ARBA00022840"/>
    </source>
</evidence>
<accession>A0AAD5KUC7</accession>
<dbReference type="PANTHER" id="PTHR47968:SF75">
    <property type="entry name" value="CENTROMERE-ASSOCIATED PROTEIN E"/>
    <property type="match status" value="1"/>
</dbReference>